<dbReference type="InterPro" id="IPR018129">
    <property type="entry name" value="PEP_COase_Lys_AS"/>
</dbReference>
<dbReference type="AlphaFoldDB" id="A0A8A4TU61"/>
<sequence>MMTISETFDLNQKIQKDLAFILDCFREVLVSLNEPVLAKNLFCSDLEGEMLPERTAQAYSMAFQLLNQTEENAHNQRKRAIASDPQSEYESGHWRQILKRLQEAGFSDGDIASRLPEIMVEPVLTAHPTEAKRATVLQHHRELYLLLLKRENAMWTPLERENIRGEIKVLLERLWRTGEIFLEKPDLASERRNVVHYLRFVFPQVVPMADLRLRQSWRHLGFDPAKIRHPSNLPRISFGTWVGGDRDGHPFVTADITRQTLAHLRTQALLCLRTQITRLGANISLSGYLQEPPEALSRWIECQEKELGARGLAATARNKNEPWRQAANLMLAKLPIRVIDDAHASLENQKGHYCQPEELAADLDLLARSLDEIGAQRLTEADVFPVLRTVQCFGFHLAVLDIRQNSAFHDRAIDQLMATAAITDGPFSEWDEPRRIEFLERELQTPRPFTLARTDLGKEAEAVLGCFSVVQEFSDQNGTSAIGALIVSMTRDYSDLVAVYLLAREVGLVFPTESGLVCSLPVVPLFETIDDLRRSGDILDRFLSNPLTRRSLERQARERGWSTPVQQVMVGYSDSNKDGGILASFWTLYQAQEAMTKVARRHGIHLRFFHGRGGTIGRGAGPAHRFLRALPPGSLSGTLRLTEQGETIAQKYANQMTAAVNLELLLAGTTEAAHQRENGDEKEARLRQILDHAAQKSFQAYRELLETPGFVDFFREATPIDAIESSHIGSRPSRRTGSRKLEDLRAIPWVFSWNQARFCLSGWYGVGFALQDLHQNDPEAFDLIRTYKNRFWPPLHYLVSNVATSMATTDLEIMTAYAGLVTDAQVRTRIFSLIEREYHRTMSVLEAIYGGPLAERRLKTELPLARRRPGLHLLHQQQRAQLRQWRALREQGDQVASEAMLPSLLLTINAIASGLGTTG</sequence>
<dbReference type="InterPro" id="IPR033129">
    <property type="entry name" value="PEPCASE_His_AS"/>
</dbReference>
<comment type="function">
    <text evidence="1">Forms oxaloacetate, a four-carbon dicarboxylic acid source for the tricarboxylic acid cycle.</text>
</comment>
<organism evidence="5 6">
    <name type="scientific">Sulfidibacter corallicola</name>
    <dbReference type="NCBI Taxonomy" id="2818388"/>
    <lineage>
        <taxon>Bacteria</taxon>
        <taxon>Pseudomonadati</taxon>
        <taxon>Acidobacteriota</taxon>
        <taxon>Holophagae</taxon>
        <taxon>Acanthopleuribacterales</taxon>
        <taxon>Acanthopleuribacteraceae</taxon>
        <taxon>Sulfidibacter</taxon>
    </lineage>
</organism>
<name>A0A8A4TU61_SULCO</name>
<dbReference type="GO" id="GO:0015977">
    <property type="term" value="P:carbon fixation"/>
    <property type="evidence" value="ECO:0007669"/>
    <property type="project" value="InterPro"/>
</dbReference>
<dbReference type="GO" id="GO:0005829">
    <property type="term" value="C:cytosol"/>
    <property type="evidence" value="ECO:0007669"/>
    <property type="project" value="TreeGrafter"/>
</dbReference>
<dbReference type="PANTHER" id="PTHR30523">
    <property type="entry name" value="PHOSPHOENOLPYRUVATE CARBOXYLASE"/>
    <property type="match status" value="1"/>
</dbReference>
<dbReference type="Pfam" id="PF00311">
    <property type="entry name" value="PEPcase"/>
    <property type="match status" value="1"/>
</dbReference>
<evidence type="ECO:0000256" key="3">
    <source>
        <dbReference type="PROSITE-ProRule" id="PRU10111"/>
    </source>
</evidence>
<dbReference type="GO" id="GO:0008964">
    <property type="term" value="F:phosphoenolpyruvate carboxylase activity"/>
    <property type="evidence" value="ECO:0007669"/>
    <property type="project" value="InterPro"/>
</dbReference>
<dbReference type="Proteomes" id="UP000663929">
    <property type="component" value="Chromosome"/>
</dbReference>
<dbReference type="InterPro" id="IPR015813">
    <property type="entry name" value="Pyrv/PenolPyrv_kinase-like_dom"/>
</dbReference>
<accession>A0A8A4TU61</accession>
<dbReference type="SUPFAM" id="SSF51621">
    <property type="entry name" value="Phosphoenolpyruvate/pyruvate domain"/>
    <property type="match status" value="1"/>
</dbReference>
<keyword evidence="6" id="KW-1185">Reference proteome</keyword>
<evidence type="ECO:0000313" key="5">
    <source>
        <dbReference type="EMBL" id="QTD52907.1"/>
    </source>
</evidence>
<evidence type="ECO:0000256" key="2">
    <source>
        <dbReference type="ARBA" id="ARBA00022419"/>
    </source>
</evidence>
<feature type="active site" evidence="4">
    <location>
        <position position="577"/>
    </location>
</feature>
<evidence type="ECO:0000256" key="1">
    <source>
        <dbReference type="ARBA" id="ARBA00003670"/>
    </source>
</evidence>
<dbReference type="PROSITE" id="PS00393">
    <property type="entry name" value="PEPCASE_2"/>
    <property type="match status" value="1"/>
</dbReference>
<feature type="active site" evidence="3">
    <location>
        <position position="127"/>
    </location>
</feature>
<dbReference type="InterPro" id="IPR021135">
    <property type="entry name" value="PEP_COase"/>
</dbReference>
<gene>
    <name evidence="5" type="ORF">J3U87_10555</name>
</gene>
<dbReference type="EMBL" id="CP071793">
    <property type="protein sequence ID" value="QTD52907.1"/>
    <property type="molecule type" value="Genomic_DNA"/>
</dbReference>
<reference evidence="5" key="1">
    <citation type="submission" date="2021-03" db="EMBL/GenBank/DDBJ databases">
        <title>Acanthopleuribacteraceae sp. M133.</title>
        <authorList>
            <person name="Wang G."/>
        </authorList>
    </citation>
    <scope>NUCLEOTIDE SEQUENCE</scope>
    <source>
        <strain evidence="5">M133</strain>
    </source>
</reference>
<dbReference type="PANTHER" id="PTHR30523:SF32">
    <property type="entry name" value="PHOSPHOENOLPYRUVATE CARBOXYLASE"/>
    <property type="match status" value="1"/>
</dbReference>
<protein>
    <recommendedName>
        <fullName evidence="2">Phosphoenolpyruvate carboxylase</fullName>
    </recommendedName>
</protein>
<dbReference type="KEGG" id="scor:J3U87_10555"/>
<dbReference type="PRINTS" id="PR00150">
    <property type="entry name" value="PEPCARBXLASE"/>
</dbReference>
<dbReference type="RefSeq" id="WP_237383005.1">
    <property type="nucleotide sequence ID" value="NZ_CP071793.1"/>
</dbReference>
<evidence type="ECO:0000256" key="4">
    <source>
        <dbReference type="PROSITE-ProRule" id="PRU10112"/>
    </source>
</evidence>
<evidence type="ECO:0000313" key="6">
    <source>
        <dbReference type="Proteomes" id="UP000663929"/>
    </source>
</evidence>
<dbReference type="Gene3D" id="1.20.1440.90">
    <property type="entry name" value="Phosphoenolpyruvate/pyruvate domain"/>
    <property type="match status" value="1"/>
</dbReference>
<proteinExistence type="predicted"/>
<dbReference type="GO" id="GO:0006099">
    <property type="term" value="P:tricarboxylic acid cycle"/>
    <property type="evidence" value="ECO:0007669"/>
    <property type="project" value="InterPro"/>
</dbReference>
<dbReference type="PROSITE" id="PS00781">
    <property type="entry name" value="PEPCASE_1"/>
    <property type="match status" value="1"/>
</dbReference>